<dbReference type="AlphaFoldDB" id="A0A814EL07"/>
<protein>
    <submittedName>
        <fullName evidence="3">Uncharacterized protein</fullName>
    </submittedName>
</protein>
<evidence type="ECO:0000313" key="4">
    <source>
        <dbReference type="EMBL" id="CAF3688506.1"/>
    </source>
</evidence>
<comment type="caution">
    <text evidence="3">The sequence shown here is derived from an EMBL/GenBank/DDBJ whole genome shotgun (WGS) entry which is preliminary data.</text>
</comment>
<sequence length="575" mass="66651">MSCLYTIDSKKLHGIKPKLPFLHEDETKNVHMINKISSNKRNNLSDFLTDENNLKKFTLTKTDSVTTSSSAVKDETSTETTVKNQNTKFLISDLKVKFNNLVSIFNPEILELYNQFRTKPVAGNDTITNSILHMIPDEQKHVFNGSTNKLITVDDNKLVMDQLRTMEYVQLQAIYKILQQQNKKLQTKVDQYRHDPTLQNPHQLLFDSVKKQTLDKPTFCLLMEKIIIKTEFCLDQIIEKCLTNVIDQLQGQMVNNDDKNLQPIENEIQKFKHDVKNQANIYKEYCKIEKQLTEDIFQLVDLSHQSVKTTKNFRQFVTSLYDASYAHRLQAVECKILKRQMDSIVLGFFHDLVHLQLVCSNIGNISTWATYLADTTMKQKDVQQKLTFVNDDHSDKLMQFVYSLLKKEITSWNIAPSDSLKTSFTLIRKLIQYGMIANNLYRTLGSCLESFNSKLDDDKFTLYWTTKTIRLDIAWILDERLFQNLPLTTSYCCQPQHNGICDELEILLGNIHPTDGSLVLLYDQVNKKIQPWLSTIEQINEQENKLDDDGQSNKKKVKLTLPELKNALINLAEKN</sequence>
<dbReference type="Proteomes" id="UP000663829">
    <property type="component" value="Unassembled WGS sequence"/>
</dbReference>
<keyword evidence="6" id="KW-1185">Reference proteome</keyword>
<keyword evidence="1" id="KW-0175">Coiled coil</keyword>
<dbReference type="Proteomes" id="UP000681722">
    <property type="component" value="Unassembled WGS sequence"/>
</dbReference>
<dbReference type="EMBL" id="CAJNOK010003647">
    <property type="protein sequence ID" value="CAF0909245.1"/>
    <property type="molecule type" value="Genomic_DNA"/>
</dbReference>
<dbReference type="EMBL" id="CAJOBC010002650">
    <property type="protein sequence ID" value="CAF3743957.1"/>
    <property type="molecule type" value="Genomic_DNA"/>
</dbReference>
<organism evidence="3 6">
    <name type="scientific">Didymodactylos carnosus</name>
    <dbReference type="NCBI Taxonomy" id="1234261"/>
    <lineage>
        <taxon>Eukaryota</taxon>
        <taxon>Metazoa</taxon>
        <taxon>Spiralia</taxon>
        <taxon>Gnathifera</taxon>
        <taxon>Rotifera</taxon>
        <taxon>Eurotatoria</taxon>
        <taxon>Bdelloidea</taxon>
        <taxon>Philodinida</taxon>
        <taxon>Philodinidae</taxon>
        <taxon>Didymodactylos</taxon>
    </lineage>
</organism>
<feature type="coiled-coil region" evidence="1">
    <location>
        <begin position="168"/>
        <end position="195"/>
    </location>
</feature>
<dbReference type="Proteomes" id="UP000677228">
    <property type="component" value="Unassembled WGS sequence"/>
</dbReference>
<evidence type="ECO:0000313" key="3">
    <source>
        <dbReference type="EMBL" id="CAF0970894.1"/>
    </source>
</evidence>
<evidence type="ECO:0000313" key="2">
    <source>
        <dbReference type="EMBL" id="CAF0909245.1"/>
    </source>
</evidence>
<dbReference type="EMBL" id="CAJNOQ010002650">
    <property type="protein sequence ID" value="CAF0970894.1"/>
    <property type="molecule type" value="Genomic_DNA"/>
</dbReference>
<evidence type="ECO:0000313" key="6">
    <source>
        <dbReference type="Proteomes" id="UP000663829"/>
    </source>
</evidence>
<gene>
    <name evidence="3" type="ORF">GPM918_LOCUS12230</name>
    <name evidence="2" type="ORF">OVA965_LOCUS10033</name>
    <name evidence="5" type="ORF">SRO942_LOCUS12231</name>
    <name evidence="4" type="ORF">TMI583_LOCUS10028</name>
</gene>
<dbReference type="Proteomes" id="UP000682733">
    <property type="component" value="Unassembled WGS sequence"/>
</dbReference>
<dbReference type="EMBL" id="CAJOBA010003647">
    <property type="protein sequence ID" value="CAF3688506.1"/>
    <property type="molecule type" value="Genomic_DNA"/>
</dbReference>
<evidence type="ECO:0000256" key="1">
    <source>
        <dbReference type="SAM" id="Coils"/>
    </source>
</evidence>
<name>A0A814EL07_9BILA</name>
<proteinExistence type="predicted"/>
<dbReference type="OrthoDB" id="10005544at2759"/>
<evidence type="ECO:0000313" key="5">
    <source>
        <dbReference type="EMBL" id="CAF3743957.1"/>
    </source>
</evidence>
<reference evidence="3" key="1">
    <citation type="submission" date="2021-02" db="EMBL/GenBank/DDBJ databases">
        <authorList>
            <person name="Nowell W R."/>
        </authorList>
    </citation>
    <scope>NUCLEOTIDE SEQUENCE</scope>
</reference>
<accession>A0A814EL07</accession>